<protein>
    <submittedName>
        <fullName evidence="1">Uncharacterized protein</fullName>
    </submittedName>
</protein>
<accession>N6UCV7</accession>
<gene>
    <name evidence="1" type="ORF">YQE_06935</name>
</gene>
<reference evidence="1" key="1">
    <citation type="journal article" date="2013" name="Genome Biol.">
        <title>Draft genome of the mountain pine beetle, Dendroctonus ponderosae Hopkins, a major forest pest.</title>
        <authorList>
            <person name="Keeling C.I."/>
            <person name="Yuen M.M."/>
            <person name="Liao N.Y."/>
            <person name="Docking T.R."/>
            <person name="Chan S.K."/>
            <person name="Taylor G.A."/>
            <person name="Palmquist D.L."/>
            <person name="Jackman S.D."/>
            <person name="Nguyen A."/>
            <person name="Li M."/>
            <person name="Henderson H."/>
            <person name="Janes J.K."/>
            <person name="Zhao Y."/>
            <person name="Pandoh P."/>
            <person name="Moore R."/>
            <person name="Sperling F.A."/>
            <person name="Huber D.P."/>
            <person name="Birol I."/>
            <person name="Jones S.J."/>
            <person name="Bohlmann J."/>
        </authorList>
    </citation>
    <scope>NUCLEOTIDE SEQUENCE</scope>
</reference>
<sequence>MPISFEAFSIGAFESFTVSGCPDGYISIKEANRPSSGGKWCGSAWGYTVYYSETSSINLTLALNKIPQQAG</sequence>
<dbReference type="EMBL" id="KB740975">
    <property type="protein sequence ID" value="ENN76482.1"/>
    <property type="molecule type" value="Genomic_DNA"/>
</dbReference>
<dbReference type="HOGENOM" id="CLU_2742655_0_0_1"/>
<organism evidence="1">
    <name type="scientific">Dendroctonus ponderosae</name>
    <name type="common">Mountain pine beetle</name>
    <dbReference type="NCBI Taxonomy" id="77166"/>
    <lineage>
        <taxon>Eukaryota</taxon>
        <taxon>Metazoa</taxon>
        <taxon>Ecdysozoa</taxon>
        <taxon>Arthropoda</taxon>
        <taxon>Hexapoda</taxon>
        <taxon>Insecta</taxon>
        <taxon>Pterygota</taxon>
        <taxon>Neoptera</taxon>
        <taxon>Endopterygota</taxon>
        <taxon>Coleoptera</taxon>
        <taxon>Polyphaga</taxon>
        <taxon>Cucujiformia</taxon>
        <taxon>Curculionidae</taxon>
        <taxon>Scolytinae</taxon>
        <taxon>Dendroctonus</taxon>
    </lineage>
</organism>
<feature type="non-terminal residue" evidence="1">
    <location>
        <position position="1"/>
    </location>
</feature>
<dbReference type="AlphaFoldDB" id="N6UCV7"/>
<name>N6UCV7_DENPD</name>
<evidence type="ECO:0000313" key="1">
    <source>
        <dbReference type="EMBL" id="ENN76482.1"/>
    </source>
</evidence>
<proteinExistence type="predicted"/>